<dbReference type="AlphaFoldDB" id="A0A0R1QZF3"/>
<gene>
    <name evidence="1" type="ORF">FD37_GL002095</name>
</gene>
<reference evidence="1 2" key="1">
    <citation type="journal article" date="2015" name="Genome Announc.">
        <title>Expanding the biotechnology potential of lactobacilli through comparative genomics of 213 strains and associated genera.</title>
        <authorList>
            <person name="Sun Z."/>
            <person name="Harris H.M."/>
            <person name="McCann A."/>
            <person name="Guo C."/>
            <person name="Argimon S."/>
            <person name="Zhang W."/>
            <person name="Yang X."/>
            <person name="Jeffery I.B."/>
            <person name="Cooney J.C."/>
            <person name="Kagawa T.F."/>
            <person name="Liu W."/>
            <person name="Song Y."/>
            <person name="Salvetti E."/>
            <person name="Wrobel A."/>
            <person name="Rasinkangas P."/>
            <person name="Parkhill J."/>
            <person name="Rea M.C."/>
            <person name="O'Sullivan O."/>
            <person name="Ritari J."/>
            <person name="Douillard F.P."/>
            <person name="Paul Ross R."/>
            <person name="Yang R."/>
            <person name="Briner A.E."/>
            <person name="Felis G.E."/>
            <person name="de Vos W.M."/>
            <person name="Barrangou R."/>
            <person name="Klaenhammer T.R."/>
            <person name="Caufield P.W."/>
            <person name="Cui Y."/>
            <person name="Zhang H."/>
            <person name="O'Toole P.W."/>
        </authorList>
    </citation>
    <scope>NUCLEOTIDE SEQUENCE [LARGE SCALE GENOMIC DNA]</scope>
    <source>
        <strain evidence="1 2">DSM 15429</strain>
    </source>
</reference>
<name>A0A0R1QZF3_9LACO</name>
<evidence type="ECO:0000313" key="1">
    <source>
        <dbReference type="EMBL" id="KRL50429.1"/>
    </source>
</evidence>
<dbReference type="PATRIC" id="fig|1423805.4.peg.2147"/>
<evidence type="ECO:0000313" key="2">
    <source>
        <dbReference type="Proteomes" id="UP000051835"/>
    </source>
</evidence>
<sequence>MADMAKPKTDLSNFGASDEHKVIKYGPFGDNGEPSKSKKVTFRDPGYGRALKIRALRNIGNNEQDIGELAAQINQYVIVNPRYSFDDLDKAVSDEDKTKEVELEGKHGKKPHVLIKFPGYRAAINYSNDIRGVNGADETLDTLQSLSKEVFRQVDDPKKPIDMKFWTDNGGGIEALAKALVYFNEVMDRDGYSAVFGEAYTFLGECL</sequence>
<accession>A0A0R1QZF3</accession>
<comment type="caution">
    <text evidence="1">The sequence shown here is derived from an EMBL/GenBank/DDBJ whole genome shotgun (WGS) entry which is preliminary data.</text>
</comment>
<organism evidence="1 2">
    <name type="scientific">Levilactobacillus spicheri DSM 15429</name>
    <dbReference type="NCBI Taxonomy" id="1423805"/>
    <lineage>
        <taxon>Bacteria</taxon>
        <taxon>Bacillati</taxon>
        <taxon>Bacillota</taxon>
        <taxon>Bacilli</taxon>
        <taxon>Lactobacillales</taxon>
        <taxon>Lactobacillaceae</taxon>
        <taxon>Levilactobacillus</taxon>
    </lineage>
</organism>
<proteinExistence type="predicted"/>
<protein>
    <submittedName>
        <fullName evidence="1">Uncharacterized protein</fullName>
    </submittedName>
</protein>
<dbReference type="Proteomes" id="UP000051835">
    <property type="component" value="Unassembled WGS sequence"/>
</dbReference>
<dbReference type="EMBL" id="AZFC01000002">
    <property type="protein sequence ID" value="KRL50429.1"/>
    <property type="molecule type" value="Genomic_DNA"/>
</dbReference>
<dbReference type="RefSeq" id="WP_056962928.1">
    <property type="nucleotide sequence ID" value="NZ_AZFC01000002.1"/>
</dbReference>